<dbReference type="PROSITE" id="PS00092">
    <property type="entry name" value="N6_MTASE"/>
    <property type="match status" value="1"/>
</dbReference>
<keyword evidence="2" id="KW-1185">Reference proteome</keyword>
<dbReference type="GO" id="GO:0032259">
    <property type="term" value="P:methylation"/>
    <property type="evidence" value="ECO:0007669"/>
    <property type="project" value="UniProtKB-KW"/>
</dbReference>
<organism evidence="1 2">
    <name type="scientific">Candidatus Promineifilum breve</name>
    <dbReference type="NCBI Taxonomy" id="1806508"/>
    <lineage>
        <taxon>Bacteria</taxon>
        <taxon>Bacillati</taxon>
        <taxon>Chloroflexota</taxon>
        <taxon>Ardenticatenia</taxon>
        <taxon>Candidatus Promineifilales</taxon>
        <taxon>Candidatus Promineifilaceae</taxon>
        <taxon>Candidatus Promineifilum</taxon>
    </lineage>
</organism>
<sequence length="659" mass="73682">MIPPDKWLPIDSSFDSAFADRLARYETYNKHHYRPNTYLHKWWGRRCGSTFRLILKGLVDDAEARDYYRPGGLAGKVILDPMMGGGTTLHEAIRLGASVMGVDVDPIPVLQARATLTGRPLADLQAAFDQFYEALVEALGDTFRSHCPRCDEPVPLWYTLYGLRRRCGCREVLVVDSLTLRHEPDGAILSWCGECGELVHAGDHRCRGGSVTVIDKSETECHLCGERYRELTELPFYARYAMLAVAGHCPQHGLFHKSPDWRDRAAVARADDGRARLPLNAEEFCVEAGDKSIQLLRRNVHTYLDLFSSRQLAVLSAAARLLPDADPVVRLNLALLVSTSLEFNSMLCGHKGIKKRRAGAVRHTFAHHGYSFPYTALENNPIYPRRASGTLQKLYHSRIARGRRWAAAPTERSLDGGAATMRVIDGEFDGGQEVASPGDLRADSHRFFLWQGSATRLPVAAHSIDAVVTDPPYFDSIQYGDLAAFFRVWLRRFLPDAADWAYDGTAAAVNSERDGEARHYVAAMGAIFGECRRVLMPERGRLIFTFHHWQPRAWAALTAALHQAGFVLLNRYVVHAEHPMSVHISNMHALTHDAILVLAPRAAGHAARWPEPEATARRDSYRFTEYCASFMGRLLDRAEFSAGDIERLWDEALPGNGKG</sequence>
<dbReference type="RefSeq" id="WP_095042080.1">
    <property type="nucleotide sequence ID" value="NZ_LN890655.1"/>
</dbReference>
<dbReference type="KEGG" id="pbf:CFX0092_A0595"/>
<dbReference type="GO" id="GO:0008168">
    <property type="term" value="F:methyltransferase activity"/>
    <property type="evidence" value="ECO:0007669"/>
    <property type="project" value="UniProtKB-KW"/>
</dbReference>
<dbReference type="EMBL" id="LN890655">
    <property type="protein sequence ID" value="CUS02473.2"/>
    <property type="molecule type" value="Genomic_DNA"/>
</dbReference>
<dbReference type="REBASE" id="154727">
    <property type="entry name" value="M.AspCfxKORF595P"/>
</dbReference>
<dbReference type="OrthoDB" id="9800801at2"/>
<evidence type="ECO:0000313" key="2">
    <source>
        <dbReference type="Proteomes" id="UP000215027"/>
    </source>
</evidence>
<gene>
    <name evidence="1" type="ORF">CFX0092_A0595</name>
</gene>
<accession>A0A170PEB1</accession>
<dbReference type="SUPFAM" id="SSF53335">
    <property type="entry name" value="S-adenosyl-L-methionine-dependent methyltransferases"/>
    <property type="match status" value="1"/>
</dbReference>
<reference evidence="1" key="1">
    <citation type="submission" date="2016-01" db="EMBL/GenBank/DDBJ databases">
        <authorList>
            <person name="Mcilroy J.S."/>
            <person name="Karst M S."/>
            <person name="Albertsen M."/>
        </authorList>
    </citation>
    <scope>NUCLEOTIDE SEQUENCE</scope>
    <source>
        <strain evidence="1">Cfx-K</strain>
    </source>
</reference>
<keyword evidence="1" id="KW-0489">Methyltransferase</keyword>
<name>A0A170PEB1_9CHLR</name>
<protein>
    <submittedName>
        <fullName evidence="1">Adenine-specific DNA methylase containing a Zn-ribbon</fullName>
    </submittedName>
</protein>
<dbReference type="Gene3D" id="3.40.50.150">
    <property type="entry name" value="Vaccinia Virus protein VP39"/>
    <property type="match status" value="2"/>
</dbReference>
<dbReference type="AlphaFoldDB" id="A0A170PEB1"/>
<evidence type="ECO:0000313" key="1">
    <source>
        <dbReference type="EMBL" id="CUS02473.2"/>
    </source>
</evidence>
<proteinExistence type="predicted"/>
<dbReference type="GO" id="GO:0003676">
    <property type="term" value="F:nucleic acid binding"/>
    <property type="evidence" value="ECO:0007669"/>
    <property type="project" value="InterPro"/>
</dbReference>
<dbReference type="InterPro" id="IPR002052">
    <property type="entry name" value="DNA_methylase_N6_adenine_CS"/>
</dbReference>
<keyword evidence="1" id="KW-0808">Transferase</keyword>
<dbReference type="InterPro" id="IPR029063">
    <property type="entry name" value="SAM-dependent_MTases_sf"/>
</dbReference>
<dbReference type="Proteomes" id="UP000215027">
    <property type="component" value="Chromosome I"/>
</dbReference>